<dbReference type="InterPro" id="IPR052893">
    <property type="entry name" value="TCS_response_regulator"/>
</dbReference>
<protein>
    <submittedName>
        <fullName evidence="3">Response regulator receiver protein</fullName>
    </submittedName>
</protein>
<proteinExistence type="predicted"/>
<evidence type="ECO:0000313" key="4">
    <source>
        <dbReference type="Proteomes" id="UP000011531"/>
    </source>
</evidence>
<sequence>MFETAGLEGTYHVVGDGVEALEFLHRRGAYEDAPRPDLVLLDWHLPKTDGAAVLAEIRSDAELRDLPVVVLTGTQPELEKIRSEPPRAEAYVLKPPEPEQCRRLAERFCPD</sequence>
<dbReference type="SUPFAM" id="SSF52172">
    <property type="entry name" value="CheY-like"/>
    <property type="match status" value="1"/>
</dbReference>
<keyword evidence="1" id="KW-0597">Phosphoprotein</keyword>
<feature type="modified residue" description="4-aspartylphosphate" evidence="1">
    <location>
        <position position="42"/>
    </location>
</feature>
<dbReference type="Proteomes" id="UP000011531">
    <property type="component" value="Unassembled WGS sequence"/>
</dbReference>
<accession>L9X5Z0</accession>
<dbReference type="InterPro" id="IPR001789">
    <property type="entry name" value="Sig_transdc_resp-reg_receiver"/>
</dbReference>
<dbReference type="Pfam" id="PF00072">
    <property type="entry name" value="Response_reg"/>
    <property type="match status" value="1"/>
</dbReference>
<evidence type="ECO:0000313" key="3">
    <source>
        <dbReference type="EMBL" id="ELY57234.1"/>
    </source>
</evidence>
<reference evidence="3 4" key="1">
    <citation type="journal article" date="2014" name="PLoS Genet.">
        <title>Phylogenetically driven sequencing of extremely halophilic archaea reveals strategies for static and dynamic osmo-response.</title>
        <authorList>
            <person name="Becker E.A."/>
            <person name="Seitzer P.M."/>
            <person name="Tritt A."/>
            <person name="Larsen D."/>
            <person name="Krusor M."/>
            <person name="Yao A.I."/>
            <person name="Wu D."/>
            <person name="Madern D."/>
            <person name="Eisen J.A."/>
            <person name="Darling A.E."/>
            <person name="Facciotti M.T."/>
        </authorList>
    </citation>
    <scope>NUCLEOTIDE SEQUENCE [LARGE SCALE GENOMIC DNA]</scope>
    <source>
        <strain evidence="3 4">DSM 18795</strain>
    </source>
</reference>
<dbReference type="PROSITE" id="PS50110">
    <property type="entry name" value="RESPONSE_REGULATORY"/>
    <property type="match status" value="1"/>
</dbReference>
<comment type="caution">
    <text evidence="3">The sequence shown here is derived from an EMBL/GenBank/DDBJ whole genome shotgun (WGS) entry which is preliminary data.</text>
</comment>
<dbReference type="InterPro" id="IPR011006">
    <property type="entry name" value="CheY-like_superfamily"/>
</dbReference>
<dbReference type="PANTHER" id="PTHR44520:SF2">
    <property type="entry name" value="RESPONSE REGULATOR RCP1"/>
    <property type="match status" value="1"/>
</dbReference>
<dbReference type="EMBL" id="AOIA01000121">
    <property type="protein sequence ID" value="ELY57234.1"/>
    <property type="molecule type" value="Genomic_DNA"/>
</dbReference>
<dbReference type="GO" id="GO:0000160">
    <property type="term" value="P:phosphorelay signal transduction system"/>
    <property type="evidence" value="ECO:0007669"/>
    <property type="project" value="InterPro"/>
</dbReference>
<feature type="domain" description="Response regulatory" evidence="2">
    <location>
        <begin position="1"/>
        <end position="109"/>
    </location>
</feature>
<dbReference type="Gene3D" id="3.40.50.2300">
    <property type="match status" value="1"/>
</dbReference>
<dbReference type="AlphaFoldDB" id="L9X5Z0"/>
<evidence type="ECO:0000256" key="1">
    <source>
        <dbReference type="PROSITE-ProRule" id="PRU00169"/>
    </source>
</evidence>
<organism evidence="3 4">
    <name type="scientific">Natronococcus jeotgali DSM 18795</name>
    <dbReference type="NCBI Taxonomy" id="1227498"/>
    <lineage>
        <taxon>Archaea</taxon>
        <taxon>Methanobacteriati</taxon>
        <taxon>Methanobacteriota</taxon>
        <taxon>Stenosarchaea group</taxon>
        <taxon>Halobacteria</taxon>
        <taxon>Halobacteriales</taxon>
        <taxon>Natrialbaceae</taxon>
        <taxon>Natronococcus</taxon>
    </lineage>
</organism>
<dbReference type="PANTHER" id="PTHR44520">
    <property type="entry name" value="RESPONSE REGULATOR RCP1-RELATED"/>
    <property type="match status" value="1"/>
</dbReference>
<name>L9X5Z0_9EURY</name>
<dbReference type="STRING" id="1227498.C492_13873"/>
<keyword evidence="4" id="KW-1185">Reference proteome</keyword>
<gene>
    <name evidence="3" type="ORF">C492_13873</name>
</gene>
<evidence type="ECO:0000259" key="2">
    <source>
        <dbReference type="PROSITE" id="PS50110"/>
    </source>
</evidence>